<organism evidence="3 4">
    <name type="scientific">Steroidobacter gossypii</name>
    <dbReference type="NCBI Taxonomy" id="2805490"/>
    <lineage>
        <taxon>Bacteria</taxon>
        <taxon>Pseudomonadati</taxon>
        <taxon>Pseudomonadota</taxon>
        <taxon>Gammaproteobacteria</taxon>
        <taxon>Steroidobacterales</taxon>
        <taxon>Steroidobacteraceae</taxon>
        <taxon>Steroidobacter</taxon>
    </lineage>
</organism>
<proteinExistence type="predicted"/>
<comment type="caution">
    <text evidence="3">The sequence shown here is derived from an EMBL/GenBank/DDBJ whole genome shotgun (WGS) entry which is preliminary data.</text>
</comment>
<sequence>MKHRLPLSLLATYAAFATLAALAGTNLITGDGGRSSTPPDMARLNLVRAIYDSEGGMGEAYYAYDGRVWARWETDFPEGDDNFSHRLQQLTRIHVAPQASSRLLTAPDLGDFPMLYMSDPGYMVISEQERAAFESYLARGGFVWVDDFWGDAEWQQFANVMRTVLPNREWRVLTPEHPIFHTVFDLEEMPQIPALPFASPGGSTAESPGAHKFPAGSLDEPQMRAWLDDDGRIMVLATHNTDVGDGWEREAYGDWYFETFSTRSYMVGVNVVVYAMTH</sequence>
<reference evidence="3 4" key="1">
    <citation type="journal article" date="2021" name="Int. J. Syst. Evol. Microbiol.">
        <title>Steroidobacter gossypii sp. nov., isolated from soil of cotton cropping field.</title>
        <authorList>
            <person name="Huang R."/>
            <person name="Yang S."/>
            <person name="Zhen C."/>
            <person name="Liu W."/>
        </authorList>
    </citation>
    <scope>NUCLEOTIDE SEQUENCE [LARGE SCALE GENOMIC DNA]</scope>
    <source>
        <strain evidence="3 4">S1-65</strain>
    </source>
</reference>
<dbReference type="InterPro" id="IPR025297">
    <property type="entry name" value="DUF4159"/>
</dbReference>
<accession>A0ABS1WSR3</accession>
<dbReference type="Proteomes" id="UP000661077">
    <property type="component" value="Unassembled WGS sequence"/>
</dbReference>
<feature type="domain" description="DUF4159" evidence="2">
    <location>
        <begin position="70"/>
        <end position="276"/>
    </location>
</feature>
<feature type="chain" id="PRO_5046698958" evidence="1">
    <location>
        <begin position="24"/>
        <end position="278"/>
    </location>
</feature>
<evidence type="ECO:0000259" key="2">
    <source>
        <dbReference type="Pfam" id="PF13709"/>
    </source>
</evidence>
<gene>
    <name evidence="3" type="ORF">JM946_04670</name>
</gene>
<dbReference type="Pfam" id="PF13709">
    <property type="entry name" value="DUF4159"/>
    <property type="match status" value="1"/>
</dbReference>
<evidence type="ECO:0000256" key="1">
    <source>
        <dbReference type="SAM" id="SignalP"/>
    </source>
</evidence>
<evidence type="ECO:0000313" key="3">
    <source>
        <dbReference type="EMBL" id="MBM0104022.1"/>
    </source>
</evidence>
<keyword evidence="1" id="KW-0732">Signal</keyword>
<feature type="signal peptide" evidence="1">
    <location>
        <begin position="1"/>
        <end position="23"/>
    </location>
</feature>
<dbReference type="RefSeq" id="WP_203165969.1">
    <property type="nucleotide sequence ID" value="NZ_JAEVLS010000001.1"/>
</dbReference>
<evidence type="ECO:0000313" key="4">
    <source>
        <dbReference type="Proteomes" id="UP000661077"/>
    </source>
</evidence>
<protein>
    <submittedName>
        <fullName evidence="3">DUF4159 domain-containing protein</fullName>
    </submittedName>
</protein>
<dbReference type="Gene3D" id="3.40.50.12140">
    <property type="entry name" value="Domain of unknown function DUF4159"/>
    <property type="match status" value="1"/>
</dbReference>
<keyword evidence="4" id="KW-1185">Reference proteome</keyword>
<name>A0ABS1WSR3_9GAMM</name>
<dbReference type="EMBL" id="JAEVLS010000001">
    <property type="protein sequence ID" value="MBM0104022.1"/>
    <property type="molecule type" value="Genomic_DNA"/>
</dbReference>